<sequence>MLARLETADFPNPDDEAALAQLTRKYADAHRSAHNPRFTAQEHIKKTRIIDSLQTRLFAVADRYSTTFKIVDAAGTEVRAATEHGFDAEQWNRYRKPNGFGEGEWPPKSVEGLLKATGREDCLGCMLKEQYNDKERLWLYALRLKSGDQVQFRRDGQTLMGRVLLNSRIKESVVVAALGDLQKQQEVPWLTLLKDETSKASTVATISNYVSTAAFAEDPNSVATESCNCNITEFRQRQMDWHKSFALRQVLTPQREFAVLSLKYMPEGQLVGENIGLLMPNKHDLDEVDSTRTLTVEPDGSAEANDIRYRSFITIGQPEDDFTDAKCYLDFRSYGSFTRFVRHSCDPNTERKEMRYGDARISVLLSKRAIREGEEVTEDLGNKWLMAVGSCGCGSDKCHMKPAGTVNEVMRIPPDGIINLIDDDDEMDVDEEVGGVARGEKTPARTPKEIINLTDADDADYDDNDNNEMDVEEGSEGAAWDENARRSISSADTISATTEAGSLIPDEAAV</sequence>
<feature type="domain" description="SET" evidence="2">
    <location>
        <begin position="243"/>
        <end position="381"/>
    </location>
</feature>
<dbReference type="OrthoDB" id="308383at2759"/>
<dbReference type="Proteomes" id="UP000799444">
    <property type="component" value="Unassembled WGS sequence"/>
</dbReference>
<protein>
    <submittedName>
        <fullName evidence="3">SET domain-containing protein</fullName>
    </submittedName>
</protein>
<gene>
    <name evidence="3" type="ORF">EJ04DRAFT_552745</name>
</gene>
<evidence type="ECO:0000313" key="3">
    <source>
        <dbReference type="EMBL" id="KAF2734323.1"/>
    </source>
</evidence>
<dbReference type="Pfam" id="PF00856">
    <property type="entry name" value="SET"/>
    <property type="match status" value="1"/>
</dbReference>
<feature type="compositionally biased region" description="Low complexity" evidence="1">
    <location>
        <begin position="486"/>
        <end position="498"/>
    </location>
</feature>
<dbReference type="SUPFAM" id="SSF82199">
    <property type="entry name" value="SET domain"/>
    <property type="match status" value="1"/>
</dbReference>
<name>A0A9P4V2M3_9PLEO</name>
<evidence type="ECO:0000259" key="2">
    <source>
        <dbReference type="PROSITE" id="PS50280"/>
    </source>
</evidence>
<dbReference type="PANTHER" id="PTHR47250">
    <property type="entry name" value="HISTONE-LYSINE N-METHYLTRANSFERASE SET-6"/>
    <property type="match status" value="1"/>
</dbReference>
<dbReference type="PANTHER" id="PTHR47250:SF3">
    <property type="entry name" value="HISTONE-LYSINE N-METHYLTRANSFERASE SET-6"/>
    <property type="match status" value="1"/>
</dbReference>
<dbReference type="EMBL" id="ML996149">
    <property type="protein sequence ID" value="KAF2734323.1"/>
    <property type="molecule type" value="Genomic_DNA"/>
</dbReference>
<comment type="caution">
    <text evidence="3">The sequence shown here is derived from an EMBL/GenBank/DDBJ whole genome shotgun (WGS) entry which is preliminary data.</text>
</comment>
<dbReference type="PROSITE" id="PS50280">
    <property type="entry name" value="SET"/>
    <property type="match status" value="1"/>
</dbReference>
<dbReference type="InterPro" id="IPR053105">
    <property type="entry name" value="Class_V-like_SAM-MTase"/>
</dbReference>
<proteinExistence type="predicted"/>
<evidence type="ECO:0000313" key="4">
    <source>
        <dbReference type="Proteomes" id="UP000799444"/>
    </source>
</evidence>
<dbReference type="InterPro" id="IPR046341">
    <property type="entry name" value="SET_dom_sf"/>
</dbReference>
<feature type="compositionally biased region" description="Acidic residues" evidence="1">
    <location>
        <begin position="455"/>
        <end position="475"/>
    </location>
</feature>
<organism evidence="3 4">
    <name type="scientific">Polyplosphaeria fusca</name>
    <dbReference type="NCBI Taxonomy" id="682080"/>
    <lineage>
        <taxon>Eukaryota</taxon>
        <taxon>Fungi</taxon>
        <taxon>Dikarya</taxon>
        <taxon>Ascomycota</taxon>
        <taxon>Pezizomycotina</taxon>
        <taxon>Dothideomycetes</taxon>
        <taxon>Pleosporomycetidae</taxon>
        <taxon>Pleosporales</taxon>
        <taxon>Tetraplosphaeriaceae</taxon>
        <taxon>Polyplosphaeria</taxon>
    </lineage>
</organism>
<dbReference type="Gene3D" id="2.170.270.10">
    <property type="entry name" value="SET domain"/>
    <property type="match status" value="1"/>
</dbReference>
<feature type="region of interest" description="Disordered" evidence="1">
    <location>
        <begin position="454"/>
        <end position="510"/>
    </location>
</feature>
<dbReference type="AlphaFoldDB" id="A0A9P4V2M3"/>
<accession>A0A9P4V2M3</accession>
<reference evidence="3" key="1">
    <citation type="journal article" date="2020" name="Stud. Mycol.">
        <title>101 Dothideomycetes genomes: a test case for predicting lifestyles and emergence of pathogens.</title>
        <authorList>
            <person name="Haridas S."/>
            <person name="Albert R."/>
            <person name="Binder M."/>
            <person name="Bloem J."/>
            <person name="Labutti K."/>
            <person name="Salamov A."/>
            <person name="Andreopoulos B."/>
            <person name="Baker S."/>
            <person name="Barry K."/>
            <person name="Bills G."/>
            <person name="Bluhm B."/>
            <person name="Cannon C."/>
            <person name="Castanera R."/>
            <person name="Culley D."/>
            <person name="Daum C."/>
            <person name="Ezra D."/>
            <person name="Gonzalez J."/>
            <person name="Henrissat B."/>
            <person name="Kuo A."/>
            <person name="Liang C."/>
            <person name="Lipzen A."/>
            <person name="Lutzoni F."/>
            <person name="Magnuson J."/>
            <person name="Mondo S."/>
            <person name="Nolan M."/>
            <person name="Ohm R."/>
            <person name="Pangilinan J."/>
            <person name="Park H.-J."/>
            <person name="Ramirez L."/>
            <person name="Alfaro M."/>
            <person name="Sun H."/>
            <person name="Tritt A."/>
            <person name="Yoshinaga Y."/>
            <person name="Zwiers L.-H."/>
            <person name="Turgeon B."/>
            <person name="Goodwin S."/>
            <person name="Spatafora J."/>
            <person name="Crous P."/>
            <person name="Grigoriev I."/>
        </authorList>
    </citation>
    <scope>NUCLEOTIDE SEQUENCE</scope>
    <source>
        <strain evidence="3">CBS 125425</strain>
    </source>
</reference>
<dbReference type="InterPro" id="IPR001214">
    <property type="entry name" value="SET_dom"/>
</dbReference>
<dbReference type="SMART" id="SM00317">
    <property type="entry name" value="SET"/>
    <property type="match status" value="1"/>
</dbReference>
<keyword evidence="4" id="KW-1185">Reference proteome</keyword>
<evidence type="ECO:0000256" key="1">
    <source>
        <dbReference type="SAM" id="MobiDB-lite"/>
    </source>
</evidence>